<reference evidence="2" key="1">
    <citation type="submission" date="2020-05" db="EMBL/GenBank/DDBJ databases">
        <authorList>
            <person name="Chiriac C."/>
            <person name="Salcher M."/>
            <person name="Ghai R."/>
            <person name="Kavagutti S V."/>
        </authorList>
    </citation>
    <scope>NUCLEOTIDE SEQUENCE</scope>
</reference>
<feature type="transmembrane region" description="Helical" evidence="1">
    <location>
        <begin position="35"/>
        <end position="54"/>
    </location>
</feature>
<dbReference type="Pfam" id="PF10745">
    <property type="entry name" value="DUF2530"/>
    <property type="match status" value="1"/>
</dbReference>
<sequence>MGSRLRSVVTLVAIGTSCWVAAGVISIAIGADSKIIWTCVSGTALGLIGIRYTIRRSRRSGI</sequence>
<keyword evidence="1" id="KW-0472">Membrane</keyword>
<evidence type="ECO:0000313" key="2">
    <source>
        <dbReference type="EMBL" id="CAB4565734.1"/>
    </source>
</evidence>
<dbReference type="InterPro" id="IPR019681">
    <property type="entry name" value="DUF2530"/>
</dbReference>
<proteinExistence type="predicted"/>
<dbReference type="AlphaFoldDB" id="A0A6J6DR90"/>
<organism evidence="2">
    <name type="scientific">freshwater metagenome</name>
    <dbReference type="NCBI Taxonomy" id="449393"/>
    <lineage>
        <taxon>unclassified sequences</taxon>
        <taxon>metagenomes</taxon>
        <taxon>ecological metagenomes</taxon>
    </lineage>
</organism>
<keyword evidence="1" id="KW-0812">Transmembrane</keyword>
<accession>A0A6J6DR90</accession>
<keyword evidence="1" id="KW-1133">Transmembrane helix</keyword>
<protein>
    <submittedName>
        <fullName evidence="2">Unannotated protein</fullName>
    </submittedName>
</protein>
<dbReference type="EMBL" id="CAEZTK010000023">
    <property type="protein sequence ID" value="CAB4565734.1"/>
    <property type="molecule type" value="Genomic_DNA"/>
</dbReference>
<evidence type="ECO:0000256" key="1">
    <source>
        <dbReference type="SAM" id="Phobius"/>
    </source>
</evidence>
<name>A0A6J6DR90_9ZZZZ</name>
<gene>
    <name evidence="2" type="ORF">UFOPK1643_00478</name>
</gene>
<dbReference type="PROSITE" id="PS51257">
    <property type="entry name" value="PROKAR_LIPOPROTEIN"/>
    <property type="match status" value="1"/>
</dbReference>
<feature type="transmembrane region" description="Helical" evidence="1">
    <location>
        <begin position="7"/>
        <end position="29"/>
    </location>
</feature>